<comment type="similarity">
    <text evidence="1">Belongs to the folylpolyglutamate synthase family.</text>
</comment>
<dbReference type="OrthoDB" id="9809356at2"/>
<evidence type="ECO:0000256" key="3">
    <source>
        <dbReference type="ARBA" id="ARBA00022598"/>
    </source>
</evidence>
<dbReference type="Proteomes" id="UP000280696">
    <property type="component" value="Unassembled WGS sequence"/>
</dbReference>
<evidence type="ECO:0000259" key="10">
    <source>
        <dbReference type="Pfam" id="PF02875"/>
    </source>
</evidence>
<evidence type="ECO:0000256" key="6">
    <source>
        <dbReference type="ARBA" id="ARBA00022840"/>
    </source>
</evidence>
<feature type="domain" description="Mur ligase C-terminal" evidence="10">
    <location>
        <begin position="300"/>
        <end position="432"/>
    </location>
</feature>
<evidence type="ECO:0000256" key="1">
    <source>
        <dbReference type="ARBA" id="ARBA00008276"/>
    </source>
</evidence>
<gene>
    <name evidence="11" type="ORF">D7V94_02225</name>
</gene>
<keyword evidence="5" id="KW-0547">Nucleotide-binding</keyword>
<keyword evidence="6" id="KW-0067">ATP-binding</keyword>
<dbReference type="GO" id="GO:0046872">
    <property type="term" value="F:metal ion binding"/>
    <property type="evidence" value="ECO:0007669"/>
    <property type="project" value="UniProtKB-KW"/>
</dbReference>
<dbReference type="SUPFAM" id="SSF53244">
    <property type="entry name" value="MurD-like peptide ligases, peptide-binding domain"/>
    <property type="match status" value="1"/>
</dbReference>
<comment type="caution">
    <text evidence="11">The sequence shown here is derived from an EMBL/GenBank/DDBJ whole genome shotgun (WGS) entry which is preliminary data.</text>
</comment>
<evidence type="ECO:0000256" key="4">
    <source>
        <dbReference type="ARBA" id="ARBA00022723"/>
    </source>
</evidence>
<sequence length="460" mass="51706">MQQTDKLMTFQEAVAYLEELKAKERNKERGVGADFLCEKSGYPQKELSFIQITGSNGKSSVLAFLSGVLKACGYRTGSYISPALFEQREKIQINGRPISKKEYCRQITRLREMCRDLEREGKSAPTVYALERAMAFQYFKEQGCQIVVWETSLNEWAEDDKRIPNVLVYVFTCTGLEHKGILEKGLRKEGKDKEDIQDRIAVAAKSRPEVMELLQKRMEDLNIPLFAADLSKVSGIRRNLKRQIFSCQEYENLTTSLLGTWQVENGALAIAALKQLKEKGFDIPEKAVYKGFAAAAVPCRFQILAKRPYFIVDGAKDGEGVEKLAETLRFYFTGRRLIYIIGMLRDIRREKEGEPDCAEENRPLAGSLLGACPPAEQVLTIPTKGEGGLSSYESACMVREYHDRVTAADSVEEAAELAYLLADRDTVIVAFGCLCDMGDFIRYVEKKNGNNIVNAPAGRK</sequence>
<dbReference type="AlphaFoldDB" id="A0A3A9AQ89"/>
<organism evidence="11 12">
    <name type="scientific">Parablautia intestinalis</name>
    <dbReference type="NCBI Taxonomy" id="2320100"/>
    <lineage>
        <taxon>Bacteria</taxon>
        <taxon>Bacillati</taxon>
        <taxon>Bacillota</taxon>
        <taxon>Clostridia</taxon>
        <taxon>Lachnospirales</taxon>
        <taxon>Lachnospiraceae</taxon>
        <taxon>Parablautia</taxon>
    </lineage>
</organism>
<keyword evidence="12" id="KW-1185">Reference proteome</keyword>
<dbReference type="EC" id="6.3.2.17" evidence="2"/>
<dbReference type="InterPro" id="IPR036615">
    <property type="entry name" value="Mur_ligase_C_dom_sf"/>
</dbReference>
<reference evidence="11 12" key="1">
    <citation type="submission" date="2018-09" db="EMBL/GenBank/DDBJ databases">
        <title>Murine metabolic-syndrome-specific gut microbial biobank.</title>
        <authorList>
            <person name="Liu C."/>
        </authorList>
    </citation>
    <scope>NUCLEOTIDE SEQUENCE [LARGE SCALE GENOMIC DNA]</scope>
    <source>
        <strain evidence="11 12">0.1xD8-82</strain>
    </source>
</reference>
<dbReference type="InterPro" id="IPR004101">
    <property type="entry name" value="Mur_ligase_C"/>
</dbReference>
<dbReference type="RefSeq" id="WP_120466371.1">
    <property type="nucleotide sequence ID" value="NZ_RAYQ01000002.1"/>
</dbReference>
<dbReference type="Pfam" id="PF02875">
    <property type="entry name" value="Mur_ligase_C"/>
    <property type="match status" value="1"/>
</dbReference>
<evidence type="ECO:0000256" key="5">
    <source>
        <dbReference type="ARBA" id="ARBA00022741"/>
    </source>
</evidence>
<dbReference type="InterPro" id="IPR001645">
    <property type="entry name" value="Folylpolyglutamate_synth"/>
</dbReference>
<evidence type="ECO:0000256" key="2">
    <source>
        <dbReference type="ARBA" id="ARBA00013025"/>
    </source>
</evidence>
<dbReference type="Gene3D" id="3.40.1190.10">
    <property type="entry name" value="Mur-like, catalytic domain"/>
    <property type="match status" value="1"/>
</dbReference>
<dbReference type="GO" id="GO:0008841">
    <property type="term" value="F:dihydrofolate synthase activity"/>
    <property type="evidence" value="ECO:0007669"/>
    <property type="project" value="TreeGrafter"/>
</dbReference>
<dbReference type="GO" id="GO:0004326">
    <property type="term" value="F:tetrahydrofolylpolyglutamate synthase activity"/>
    <property type="evidence" value="ECO:0007669"/>
    <property type="project" value="UniProtKB-EC"/>
</dbReference>
<evidence type="ECO:0000313" key="11">
    <source>
        <dbReference type="EMBL" id="RKI93538.1"/>
    </source>
</evidence>
<evidence type="ECO:0000256" key="7">
    <source>
        <dbReference type="ARBA" id="ARBA00022842"/>
    </source>
</evidence>
<dbReference type="SUPFAM" id="SSF53623">
    <property type="entry name" value="MurD-like peptide ligases, catalytic domain"/>
    <property type="match status" value="1"/>
</dbReference>
<keyword evidence="7" id="KW-0460">Magnesium</keyword>
<accession>A0A3A9AQ89</accession>
<evidence type="ECO:0000256" key="9">
    <source>
        <dbReference type="ARBA" id="ARBA00047493"/>
    </source>
</evidence>
<dbReference type="NCBIfam" id="TIGR01499">
    <property type="entry name" value="folC"/>
    <property type="match status" value="1"/>
</dbReference>
<proteinExistence type="inferred from homology"/>
<comment type="catalytic activity">
    <reaction evidence="9">
        <text>(6S)-5,6,7,8-tetrahydrofolyl-(gamma-L-Glu)(n) + L-glutamate + ATP = (6S)-5,6,7,8-tetrahydrofolyl-(gamma-L-Glu)(n+1) + ADP + phosphate + H(+)</text>
        <dbReference type="Rhea" id="RHEA:10580"/>
        <dbReference type="Rhea" id="RHEA-COMP:14738"/>
        <dbReference type="Rhea" id="RHEA-COMP:14740"/>
        <dbReference type="ChEBI" id="CHEBI:15378"/>
        <dbReference type="ChEBI" id="CHEBI:29985"/>
        <dbReference type="ChEBI" id="CHEBI:30616"/>
        <dbReference type="ChEBI" id="CHEBI:43474"/>
        <dbReference type="ChEBI" id="CHEBI:141005"/>
        <dbReference type="ChEBI" id="CHEBI:456216"/>
        <dbReference type="EC" id="6.3.2.17"/>
    </reaction>
</comment>
<dbReference type="PANTHER" id="PTHR11136:SF0">
    <property type="entry name" value="DIHYDROFOLATE SYNTHETASE-RELATED"/>
    <property type="match status" value="1"/>
</dbReference>
<protein>
    <recommendedName>
        <fullName evidence="2">tetrahydrofolate synthase</fullName>
        <ecNumber evidence="2">6.3.2.17</ecNumber>
    </recommendedName>
    <alternativeName>
        <fullName evidence="8">Tetrahydrofolylpolyglutamate synthase</fullName>
    </alternativeName>
</protein>
<dbReference type="Gene3D" id="3.90.190.20">
    <property type="entry name" value="Mur ligase, C-terminal domain"/>
    <property type="match status" value="1"/>
</dbReference>
<dbReference type="PANTHER" id="PTHR11136">
    <property type="entry name" value="FOLYLPOLYGLUTAMATE SYNTHASE-RELATED"/>
    <property type="match status" value="1"/>
</dbReference>
<dbReference type="GO" id="GO:0005737">
    <property type="term" value="C:cytoplasm"/>
    <property type="evidence" value="ECO:0007669"/>
    <property type="project" value="TreeGrafter"/>
</dbReference>
<evidence type="ECO:0000313" key="12">
    <source>
        <dbReference type="Proteomes" id="UP000280696"/>
    </source>
</evidence>
<keyword evidence="3" id="KW-0436">Ligase</keyword>
<evidence type="ECO:0000256" key="8">
    <source>
        <dbReference type="ARBA" id="ARBA00030592"/>
    </source>
</evidence>
<dbReference type="EMBL" id="RAYQ01000002">
    <property type="protein sequence ID" value="RKI93538.1"/>
    <property type="molecule type" value="Genomic_DNA"/>
</dbReference>
<dbReference type="InterPro" id="IPR036565">
    <property type="entry name" value="Mur-like_cat_sf"/>
</dbReference>
<dbReference type="GO" id="GO:0005524">
    <property type="term" value="F:ATP binding"/>
    <property type="evidence" value="ECO:0007669"/>
    <property type="project" value="UniProtKB-KW"/>
</dbReference>
<keyword evidence="4" id="KW-0479">Metal-binding</keyword>
<name>A0A3A9AQ89_9FIRM</name>